<dbReference type="PANTHER" id="PTHR43639:SF9">
    <property type="entry name" value="BLL5898 PROTEIN"/>
    <property type="match status" value="1"/>
</dbReference>
<evidence type="ECO:0000256" key="2">
    <source>
        <dbReference type="RuleBase" id="RU000363"/>
    </source>
</evidence>
<dbReference type="Pfam" id="PF00106">
    <property type="entry name" value="adh_short"/>
    <property type="match status" value="1"/>
</dbReference>
<proteinExistence type="inferred from homology"/>
<dbReference type="AlphaFoldDB" id="A0A6J8CJR8"/>
<dbReference type="GO" id="GO:0016491">
    <property type="term" value="F:oxidoreductase activity"/>
    <property type="evidence" value="ECO:0007669"/>
    <property type="project" value="UniProtKB-KW"/>
</dbReference>
<comment type="similarity">
    <text evidence="2">Belongs to the short-chain dehydrogenases/reductases (SDR) family.</text>
</comment>
<dbReference type="SUPFAM" id="SSF51735">
    <property type="entry name" value="NAD(P)-binding Rossmann-fold domains"/>
    <property type="match status" value="1"/>
</dbReference>
<reference evidence="3 4" key="1">
    <citation type="submission" date="2020-06" db="EMBL/GenBank/DDBJ databases">
        <authorList>
            <person name="Li R."/>
            <person name="Bekaert M."/>
        </authorList>
    </citation>
    <scope>NUCLEOTIDE SEQUENCE [LARGE SCALE GENOMIC DNA]</scope>
    <source>
        <strain evidence="4">wild</strain>
    </source>
</reference>
<organism evidence="3 4">
    <name type="scientific">Mytilus coruscus</name>
    <name type="common">Sea mussel</name>
    <dbReference type="NCBI Taxonomy" id="42192"/>
    <lineage>
        <taxon>Eukaryota</taxon>
        <taxon>Metazoa</taxon>
        <taxon>Spiralia</taxon>
        <taxon>Lophotrochozoa</taxon>
        <taxon>Mollusca</taxon>
        <taxon>Bivalvia</taxon>
        <taxon>Autobranchia</taxon>
        <taxon>Pteriomorphia</taxon>
        <taxon>Mytilida</taxon>
        <taxon>Mytiloidea</taxon>
        <taxon>Mytilidae</taxon>
        <taxon>Mytilinae</taxon>
        <taxon>Mytilus</taxon>
    </lineage>
</organism>
<dbReference type="PRINTS" id="PR00081">
    <property type="entry name" value="GDHRDH"/>
</dbReference>
<dbReference type="Proteomes" id="UP000507470">
    <property type="component" value="Unassembled WGS sequence"/>
</dbReference>
<dbReference type="PROSITE" id="PS00061">
    <property type="entry name" value="ADH_SHORT"/>
    <property type="match status" value="1"/>
</dbReference>
<dbReference type="EMBL" id="CACVKT020005429">
    <property type="protein sequence ID" value="CAC5395140.1"/>
    <property type="molecule type" value="Genomic_DNA"/>
</dbReference>
<protein>
    <submittedName>
        <fullName evidence="3">Uncharacterized protein</fullName>
    </submittedName>
</protein>
<keyword evidence="1" id="KW-0560">Oxidoreductase</keyword>
<dbReference type="InterPro" id="IPR036291">
    <property type="entry name" value="NAD(P)-bd_dom_sf"/>
</dbReference>
<name>A0A6J8CJR8_MYTCO</name>
<sequence length="210" mass="22552">MAEGLRYKDNVTIVTGGSSGIGKGCLQVFENQGRAVEEELCKSEPGEAVCADMCNEADVNYALPYLRKTEGNIINMTSMSGQHSEKLAITYAATKGAVSAMTRALAIDEAMYNLLHLSLKQKCDDSSVTDQTPRQFQLRSAYYSTLIDGVKENSSGTETITVLGRMGEPGDVALTCLYLAADSTFCIEEIQVCGGSGLNYANKSTRVVSK</sequence>
<dbReference type="PANTHER" id="PTHR43639">
    <property type="entry name" value="OXIDOREDUCTASE, SHORT-CHAIN DEHYDROGENASE/REDUCTASE FAMILY (AFU_ORTHOLOGUE AFUA_5G02870)"/>
    <property type="match status" value="1"/>
</dbReference>
<dbReference type="InterPro" id="IPR002347">
    <property type="entry name" value="SDR_fam"/>
</dbReference>
<keyword evidence="4" id="KW-1185">Reference proteome</keyword>
<dbReference type="InterPro" id="IPR020904">
    <property type="entry name" value="Sc_DH/Rdtase_CS"/>
</dbReference>
<dbReference type="Gene3D" id="3.40.50.720">
    <property type="entry name" value="NAD(P)-binding Rossmann-like Domain"/>
    <property type="match status" value="1"/>
</dbReference>
<dbReference type="OrthoDB" id="47007at2759"/>
<evidence type="ECO:0000313" key="3">
    <source>
        <dbReference type="EMBL" id="CAC5395140.1"/>
    </source>
</evidence>
<dbReference type="PRINTS" id="PR00080">
    <property type="entry name" value="SDRFAMILY"/>
</dbReference>
<evidence type="ECO:0000256" key="1">
    <source>
        <dbReference type="ARBA" id="ARBA00023002"/>
    </source>
</evidence>
<evidence type="ECO:0000313" key="4">
    <source>
        <dbReference type="Proteomes" id="UP000507470"/>
    </source>
</evidence>
<accession>A0A6J8CJR8</accession>
<gene>
    <name evidence="3" type="ORF">MCOR_29834</name>
</gene>